<dbReference type="SUPFAM" id="SSF54523">
    <property type="entry name" value="Pili subunits"/>
    <property type="match status" value="1"/>
</dbReference>
<dbReference type="InterPro" id="IPR012902">
    <property type="entry name" value="N_methyl_site"/>
</dbReference>
<dbReference type="AlphaFoldDB" id="A0A1F8DYY8"/>
<keyword evidence="1" id="KW-1133">Transmembrane helix</keyword>
<evidence type="ECO:0000313" key="2">
    <source>
        <dbReference type="EMBL" id="OGM93720.1"/>
    </source>
</evidence>
<feature type="transmembrane region" description="Helical" evidence="1">
    <location>
        <begin position="12"/>
        <end position="37"/>
    </location>
</feature>
<evidence type="ECO:0008006" key="4">
    <source>
        <dbReference type="Google" id="ProtNLM"/>
    </source>
</evidence>
<gene>
    <name evidence="2" type="ORF">A2610_00480</name>
</gene>
<evidence type="ECO:0000313" key="3">
    <source>
        <dbReference type="Proteomes" id="UP000179057"/>
    </source>
</evidence>
<comment type="caution">
    <text evidence="2">The sequence shown here is derived from an EMBL/GenBank/DDBJ whole genome shotgun (WGS) entry which is preliminary data.</text>
</comment>
<dbReference type="EMBL" id="MGIV01000022">
    <property type="protein sequence ID" value="OGM93720.1"/>
    <property type="molecule type" value="Genomic_DNA"/>
</dbReference>
<proteinExistence type="predicted"/>
<keyword evidence="1" id="KW-0812">Transmembrane</keyword>
<name>A0A1F8DYY8_9BACT</name>
<evidence type="ECO:0000256" key="1">
    <source>
        <dbReference type="SAM" id="Phobius"/>
    </source>
</evidence>
<dbReference type="Gene3D" id="3.30.700.10">
    <property type="entry name" value="Glycoprotein, Type 4 Pilin"/>
    <property type="match status" value="1"/>
</dbReference>
<accession>A0A1F8DYY8</accession>
<organism evidence="2 3">
    <name type="scientific">Candidatus Wolfebacteria bacterium RIFOXYD1_FULL_48_65</name>
    <dbReference type="NCBI Taxonomy" id="1802561"/>
    <lineage>
        <taxon>Bacteria</taxon>
        <taxon>Candidatus Wolfeibacteriota</taxon>
    </lineage>
</organism>
<dbReference type="Pfam" id="PF07963">
    <property type="entry name" value="N_methyl"/>
    <property type="match status" value="1"/>
</dbReference>
<reference evidence="2 3" key="1">
    <citation type="journal article" date="2016" name="Nat. Commun.">
        <title>Thousands of microbial genomes shed light on interconnected biogeochemical processes in an aquifer system.</title>
        <authorList>
            <person name="Anantharaman K."/>
            <person name="Brown C.T."/>
            <person name="Hug L.A."/>
            <person name="Sharon I."/>
            <person name="Castelle C.J."/>
            <person name="Probst A.J."/>
            <person name="Thomas B.C."/>
            <person name="Singh A."/>
            <person name="Wilkins M.J."/>
            <person name="Karaoz U."/>
            <person name="Brodie E.L."/>
            <person name="Williams K.H."/>
            <person name="Hubbard S.S."/>
            <person name="Banfield J.F."/>
        </authorList>
    </citation>
    <scope>NUCLEOTIDE SEQUENCE [LARGE SCALE GENOMIC DNA]</scope>
</reference>
<sequence>MMQNGKNNLRKGFSLLELLLYIAILAIIMTFITGAFFSINQGRARVEAATEVNSNMRFAVDKIAQDIKAASAVAVPATASATSTALQLTVDGTSVQYCVLVGRIRRQSGGACSDASDVVTGDAVVVDSLLFTRLENSNVVLGKAFVTVGVSIELHYNSDAPEWQYAAVKQTTVPLHQ</sequence>
<dbReference type="Proteomes" id="UP000179057">
    <property type="component" value="Unassembled WGS sequence"/>
</dbReference>
<protein>
    <recommendedName>
        <fullName evidence="4">Prepilin-type N-terminal cleavage/methylation domain-containing protein</fullName>
    </recommendedName>
</protein>
<keyword evidence="1" id="KW-0472">Membrane</keyword>
<dbReference type="NCBIfam" id="TIGR02532">
    <property type="entry name" value="IV_pilin_GFxxxE"/>
    <property type="match status" value="1"/>
</dbReference>
<dbReference type="InterPro" id="IPR045584">
    <property type="entry name" value="Pilin-like"/>
</dbReference>